<dbReference type="InterPro" id="IPR050964">
    <property type="entry name" value="Striated_Muscle_Regulatory"/>
</dbReference>
<dbReference type="Gene3D" id="2.60.40.10">
    <property type="entry name" value="Immunoglobulins"/>
    <property type="match status" value="6"/>
</dbReference>
<proteinExistence type="predicted"/>
<dbReference type="Pfam" id="PF00041">
    <property type="entry name" value="fn3"/>
    <property type="match status" value="4"/>
</dbReference>
<dbReference type="PANTHER" id="PTHR13817">
    <property type="entry name" value="TITIN"/>
    <property type="match status" value="1"/>
</dbReference>
<dbReference type="PROSITE" id="PS50853">
    <property type="entry name" value="FN3"/>
    <property type="match status" value="6"/>
</dbReference>
<accession>A0ABP0RRG7</accession>
<dbReference type="SMART" id="SM00060">
    <property type="entry name" value="FN3"/>
    <property type="match status" value="5"/>
</dbReference>
<comment type="caution">
    <text evidence="3">The sequence shown here is derived from an EMBL/GenBank/DDBJ whole genome shotgun (WGS) entry which is preliminary data.</text>
</comment>
<dbReference type="SUPFAM" id="SSF49265">
    <property type="entry name" value="Fibronectin type III"/>
    <property type="match status" value="4"/>
</dbReference>
<evidence type="ECO:0000256" key="1">
    <source>
        <dbReference type="ARBA" id="ARBA00022737"/>
    </source>
</evidence>
<feature type="domain" description="Fibronectin type-III" evidence="2">
    <location>
        <begin position="364"/>
        <end position="453"/>
    </location>
</feature>
<dbReference type="InterPro" id="IPR036116">
    <property type="entry name" value="FN3_sf"/>
</dbReference>
<dbReference type="InterPro" id="IPR003961">
    <property type="entry name" value="FN3_dom"/>
</dbReference>
<sequence>MEALAPHTAWLRFTAPLDEGGRPVEGYEILVTTEDAQSVETLHVNASQVDVEVLRLQGSQSYEFLVFAWNAIGRSSSGTSANLTMPEPEEPGEPQGIQLSNLSLEWSAPSHDGGARIEGFEVWSQVDEGDWALEVTTNETAMNLTGMVGDTLYRFQVRALNRVGAGAFAAAVELRTAASAPPAVRNLVADVADNHVRLRWWAPEKDGGFPIIAYRIQEEADEIYNTSGNVTEIMVESLLLNTSYHFLVSGVNLLGAGESKSIWVLTRPVVPQPVAAPRVGSRTASKLNVTWTAPENGGLRIDFYTVEMFENGLFLEVGNVTQNALELVGLQANQSYVLRTFAWNALGRSSEGDIAVLETADPSVPEHVEHVAIDVVNWSAHVAWAEPLETGGLELFYQVAASAEHHELVSETSHLSALLSALRGDQVYNFTISACNSVGCTSSLEKTWSMAASAPPQVEALRVQVADQTALLSWEPPHHLGGGLFVAYQVELGQTTWQVQSSNITIPALEGDSEYRFRVQVVTTAGLSPWVEVDAQTAEDSMRLDWNHPKTGGFEILKYRIFVRWEGNMTSFVIEGLQALPSEGHTAAWRSIRRVPAVLGVQAALVGETFIALRWTPPNATFMGYVLALREPGTPRMCGETSKLGTKVVAHALGDPSGASPAMAAAVLASMCDGVQDCGGLEAWRRRSREASELRSVEDGDCKGLEKQLIDLRPTRPSVAAANGSEPAARCNLRCFRTPPQRLTLETRCGSVGEEVPARWPYDVLTGAAPTLLAMLLGCLVEAELEKQLLRGQGDPGLRYGMGCHWLREMGTERRRQNKLARMVGVSKLRGRVSKLGAAARPAEDPKPAERSECKTLDDYTAADSLRDRLLKGRSPEVCLKLMSFHVLMPLPSAPITAPVQPAKGLSARQAFFEEVPRVRGNIIPELSEMVAQAAKVAELQKEQTDACDYMDFIFDHRDLLGRLSTEPCPLDLPTFSRPDMTLTDSQRDLLRAAVEGGLTLPVENKHEDVKGLRRFTQQPYVHKSDEWLSLFQAEPPRGVLCRIARRLDVSLSPTNGPWQYPEKQDFREEIARMRSWYEPGRRKFRRVQDLRDDSAALLPGAPTVFTAKVKKHYAQLKTPLKEEGLWKWALVARGLHKAGVPVVSGTISVEQKWSHIKSMLPQEARRISMQWFDMLSNLCFLRLMYSHYHHGSMPSWTDNDTLLSHKLDGLIALAQCLSNMDGVLDEIPSNLASTVPLEAEGDGDLAADTGTSASAVFWDPELVEEAFGVQFPSKVHMRVLHTKWARAMAQGLKWVETQRYRSKSLNAMKFAQAGEWVVLGDSQHIMAIGVCAGKVVRGCRDILSSGVLDHLDESLRADLESYLNVAQSFDYITFSSVCNLTAGEPIPWKSFWSLQSARNPKNKQGFPRVGGPDLAPALFLWTQQLGAEWITPYGNPGEESE</sequence>
<feature type="domain" description="Fibronectin type-III" evidence="2">
    <location>
        <begin position="273"/>
        <end position="362"/>
    </location>
</feature>
<evidence type="ECO:0000313" key="3">
    <source>
        <dbReference type="EMBL" id="CAK9103233.1"/>
    </source>
</evidence>
<gene>
    <name evidence="3" type="ORF">CCMP2556_LOCUS48488</name>
</gene>
<dbReference type="Proteomes" id="UP001642484">
    <property type="component" value="Unassembled WGS sequence"/>
</dbReference>
<keyword evidence="1" id="KW-0677">Repeat</keyword>
<protein>
    <recommendedName>
        <fullName evidence="2">Fibronectin type-III domain-containing protein</fullName>
    </recommendedName>
</protein>
<dbReference type="CDD" id="cd00063">
    <property type="entry name" value="FN3"/>
    <property type="match status" value="7"/>
</dbReference>
<feature type="domain" description="Fibronectin type-III" evidence="2">
    <location>
        <begin position="1"/>
        <end position="86"/>
    </location>
</feature>
<feature type="domain" description="Fibronectin type-III" evidence="2">
    <location>
        <begin position="87"/>
        <end position="179"/>
    </location>
</feature>
<feature type="domain" description="Fibronectin type-III" evidence="2">
    <location>
        <begin position="454"/>
        <end position="541"/>
    </location>
</feature>
<organism evidence="3 4">
    <name type="scientific">Durusdinium trenchii</name>
    <dbReference type="NCBI Taxonomy" id="1381693"/>
    <lineage>
        <taxon>Eukaryota</taxon>
        <taxon>Sar</taxon>
        <taxon>Alveolata</taxon>
        <taxon>Dinophyceae</taxon>
        <taxon>Suessiales</taxon>
        <taxon>Symbiodiniaceae</taxon>
        <taxon>Durusdinium</taxon>
    </lineage>
</organism>
<keyword evidence="4" id="KW-1185">Reference proteome</keyword>
<dbReference type="EMBL" id="CAXAMN010026472">
    <property type="protein sequence ID" value="CAK9103233.1"/>
    <property type="molecule type" value="Genomic_DNA"/>
</dbReference>
<evidence type="ECO:0000259" key="2">
    <source>
        <dbReference type="PROSITE" id="PS50853"/>
    </source>
</evidence>
<feature type="domain" description="Fibronectin type-III" evidence="2">
    <location>
        <begin position="180"/>
        <end position="269"/>
    </location>
</feature>
<reference evidence="3 4" key="1">
    <citation type="submission" date="2024-02" db="EMBL/GenBank/DDBJ databases">
        <authorList>
            <person name="Chen Y."/>
            <person name="Shah S."/>
            <person name="Dougan E. K."/>
            <person name="Thang M."/>
            <person name="Chan C."/>
        </authorList>
    </citation>
    <scope>NUCLEOTIDE SEQUENCE [LARGE SCALE GENOMIC DNA]</scope>
</reference>
<dbReference type="InterPro" id="IPR013783">
    <property type="entry name" value="Ig-like_fold"/>
</dbReference>
<dbReference type="PANTHER" id="PTHR13817:SF73">
    <property type="entry name" value="FIBRONECTIN TYPE-III DOMAIN-CONTAINING PROTEIN"/>
    <property type="match status" value="1"/>
</dbReference>
<evidence type="ECO:0000313" key="4">
    <source>
        <dbReference type="Proteomes" id="UP001642484"/>
    </source>
</evidence>
<name>A0ABP0RRG7_9DINO</name>